<evidence type="ECO:0000313" key="4">
    <source>
        <dbReference type="Proteomes" id="UP000189274"/>
    </source>
</evidence>
<gene>
    <name evidence="2" type="ORF">BOH78_2719</name>
    <name evidence="1" type="ORF">JL09_g1045</name>
</gene>
<dbReference type="GO" id="GO:0016973">
    <property type="term" value="P:poly(A)+ mRNA export from nucleus"/>
    <property type="evidence" value="ECO:0007669"/>
    <property type="project" value="TreeGrafter"/>
</dbReference>
<reference evidence="2" key="4">
    <citation type="submission" date="2017-01" db="EMBL/GenBank/DDBJ databases">
        <authorList>
            <person name="Mah S.A."/>
            <person name="Swanson W.J."/>
            <person name="Moy G.W."/>
            <person name="Vacquier V.D."/>
        </authorList>
    </citation>
    <scope>NUCLEOTIDE SEQUENCE [LARGE SCALE GENOMIC DNA]</scope>
    <source>
        <strain evidence="2">129</strain>
    </source>
</reference>
<accession>A0A099P6P8</accession>
<dbReference type="PANTHER" id="PTHR12732">
    <property type="entry name" value="UNCHARACTERIZED PROTEASOME COMPONENT REGION PCI-CONTAINING"/>
    <property type="match status" value="1"/>
</dbReference>
<protein>
    <submittedName>
        <fullName evidence="2">Nuclear mRNA export protein THP1</fullName>
    </submittedName>
</protein>
<comment type="caution">
    <text evidence="1">The sequence shown here is derived from an EMBL/GenBank/DDBJ whole genome shotgun (WGS) entry which is preliminary data.</text>
</comment>
<dbReference type="GO" id="GO:0000973">
    <property type="term" value="P:post-transcriptional tethering of RNA polymerase II gene DNA at nuclear periphery"/>
    <property type="evidence" value="ECO:0007669"/>
    <property type="project" value="TreeGrafter"/>
</dbReference>
<evidence type="ECO:0000313" key="1">
    <source>
        <dbReference type="EMBL" id="KGK39721.1"/>
    </source>
</evidence>
<dbReference type="Proteomes" id="UP000029867">
    <property type="component" value="Unassembled WGS sequence"/>
</dbReference>
<evidence type="ECO:0000313" key="2">
    <source>
        <dbReference type="EMBL" id="ONH74058.1"/>
    </source>
</evidence>
<dbReference type="GO" id="GO:0003723">
    <property type="term" value="F:RNA binding"/>
    <property type="evidence" value="ECO:0007669"/>
    <property type="project" value="InterPro"/>
</dbReference>
<organism evidence="1 3">
    <name type="scientific">Pichia kudriavzevii</name>
    <name type="common">Yeast</name>
    <name type="synonym">Issatchenkia orientalis</name>
    <dbReference type="NCBI Taxonomy" id="4909"/>
    <lineage>
        <taxon>Eukaryota</taxon>
        <taxon>Fungi</taxon>
        <taxon>Dikarya</taxon>
        <taxon>Ascomycota</taxon>
        <taxon>Saccharomycotina</taxon>
        <taxon>Pichiomycetes</taxon>
        <taxon>Pichiales</taxon>
        <taxon>Pichiaceae</taxon>
        <taxon>Pichia</taxon>
    </lineage>
</organism>
<dbReference type="EMBL" id="MQVM01000011">
    <property type="protein sequence ID" value="ONH74058.1"/>
    <property type="molecule type" value="Genomic_DNA"/>
</dbReference>
<dbReference type="GO" id="GO:0070390">
    <property type="term" value="C:transcription export complex 2"/>
    <property type="evidence" value="ECO:0007669"/>
    <property type="project" value="TreeGrafter"/>
</dbReference>
<dbReference type="EMBL" id="JQFK01000006">
    <property type="protein sequence ID" value="KGK39721.1"/>
    <property type="molecule type" value="Genomic_DNA"/>
</dbReference>
<dbReference type="HOGENOM" id="CLU_048936_0_0_1"/>
<reference evidence="3" key="1">
    <citation type="journal article" date="2014" name="Microb. Cell Fact.">
        <title>Exploiting Issatchenkia orientalis SD108 for succinic acid production.</title>
        <authorList>
            <person name="Xiao H."/>
            <person name="Shao Z."/>
            <person name="Jiang Y."/>
            <person name="Dole S."/>
            <person name="Zhao H."/>
        </authorList>
    </citation>
    <scope>NUCLEOTIDE SEQUENCE [LARGE SCALE GENOMIC DNA]</scope>
    <source>
        <strain evidence="3">SD108</strain>
    </source>
</reference>
<dbReference type="PANTHER" id="PTHR12732:SF8">
    <property type="entry name" value="NUCLEAR MRNA EXPORT PROTEIN THP1"/>
    <property type="match status" value="1"/>
</dbReference>
<reference evidence="4" key="3">
    <citation type="journal article" date="2017" name="Genome Announc.">
        <title>Genome sequences of Cyberlindnera fabianii 65, Pichia kudriavzevii 129, and Saccharomyces cerevisiae 131 isolated from fermented masau fruits in Zimbabwe.</title>
        <authorList>
            <person name="van Rijswijck I.M.H."/>
            <person name="Derks M.F.L."/>
            <person name="Abee T."/>
            <person name="de Ridder D."/>
            <person name="Smid E.J."/>
        </authorList>
    </citation>
    <scope>NUCLEOTIDE SEQUENCE [LARGE SCALE GENOMIC DNA]</scope>
    <source>
        <strain evidence="4">129</strain>
    </source>
</reference>
<dbReference type="GO" id="GO:0006368">
    <property type="term" value="P:transcription elongation by RNA polymerase II"/>
    <property type="evidence" value="ECO:0007669"/>
    <property type="project" value="TreeGrafter"/>
</dbReference>
<sequence>MNSSYTVNDLLSEFDNIVNGNTTSYTFTELFSLNFTKYNPAKIASLQSSLQQYDNRQLTTTLETNRTMKQINWPAFEVFMLKYLICVRDFDPWSLLASIDLFIAVFESESLLFNPKSSLHERICVQLLPLYEETMFLVIPLCQLVDVEGMKIHNRTNDYPRLTHISSILLKSLNYLRGTPDLNSEQHLNKIDLLMEISIKLCYVYYKIGSPVLCSNVFSNINILSLNRRFIKKSKLVRYRFIMGKYYAHQSNFYIAFNHLEACYMMVNDKCPTAFIIQILKYLIPIGLINGRVANIDQIRRRFNGELLTFLLDTYEILIVHYKAGYLYGVYKCISNNENLWKSLGLWIPMIQRLRIPIFRNLLVQVSKITQLSFDIIHAAVVRSLEGMNQLTTAYHIIDSGVVTRDFIHNLLVSLGYNGYLKIKFVGLDNFVLSKNDAFPDMHRIISGRFTTNPKEAWLDR</sequence>
<name>A0A099P6P8_PICKU</name>
<evidence type="ECO:0000313" key="3">
    <source>
        <dbReference type="Proteomes" id="UP000029867"/>
    </source>
</evidence>
<dbReference type="InterPro" id="IPR045114">
    <property type="entry name" value="Csn12-like"/>
</dbReference>
<dbReference type="VEuPathDB" id="FungiDB:C5L36_0B05530"/>
<dbReference type="eggNOG" id="KOG2688">
    <property type="taxonomic scope" value="Eukaryota"/>
</dbReference>
<dbReference type="AlphaFoldDB" id="A0A099P6P8"/>
<reference evidence="1" key="2">
    <citation type="submission" date="2014-08" db="EMBL/GenBank/DDBJ databases">
        <title>Exploiting Issatchenkia orientalis SD108 for Succinic Acid Production.</title>
        <authorList>
            <person name="Xiao H."/>
            <person name="Shao Z."/>
            <person name="Jiang Y."/>
            <person name="Dole S."/>
            <person name="Zhao H."/>
        </authorList>
    </citation>
    <scope>NUCLEOTIDE SEQUENCE [LARGE SCALE GENOMIC DNA]</scope>
    <source>
        <strain evidence="1">SD108</strain>
    </source>
</reference>
<dbReference type="GO" id="GO:0003690">
    <property type="term" value="F:double-stranded DNA binding"/>
    <property type="evidence" value="ECO:0007669"/>
    <property type="project" value="InterPro"/>
</dbReference>
<proteinExistence type="predicted"/>
<dbReference type="Proteomes" id="UP000189274">
    <property type="component" value="Unassembled WGS sequence"/>
</dbReference>